<dbReference type="InterPro" id="IPR000838">
    <property type="entry name" value="RNA_pol_sigma70_ECF_CS"/>
</dbReference>
<dbReference type="InterPro" id="IPR007630">
    <property type="entry name" value="RNA_pol_sigma70_r4"/>
</dbReference>
<dbReference type="PANTHER" id="PTHR43133">
    <property type="entry name" value="RNA POLYMERASE ECF-TYPE SIGMA FACTO"/>
    <property type="match status" value="1"/>
</dbReference>
<evidence type="ECO:0000313" key="10">
    <source>
        <dbReference type="Proteomes" id="UP001296706"/>
    </source>
</evidence>
<dbReference type="Pfam" id="PF04545">
    <property type="entry name" value="Sigma70_r4"/>
    <property type="match status" value="1"/>
</dbReference>
<dbReference type="RefSeq" id="WP_169395912.1">
    <property type="nucleotide sequence ID" value="NZ_BAAAJH010000003.1"/>
</dbReference>
<dbReference type="Pfam" id="PF04542">
    <property type="entry name" value="Sigma70_r2"/>
    <property type="match status" value="1"/>
</dbReference>
<dbReference type="SUPFAM" id="SSF88659">
    <property type="entry name" value="Sigma3 and sigma4 domains of RNA polymerase sigma factors"/>
    <property type="match status" value="1"/>
</dbReference>
<dbReference type="InterPro" id="IPR013324">
    <property type="entry name" value="RNA_pol_sigma_r3/r4-like"/>
</dbReference>
<dbReference type="Proteomes" id="UP001296706">
    <property type="component" value="Unassembled WGS sequence"/>
</dbReference>
<comment type="caution">
    <text evidence="9">The sequence shown here is derived from an EMBL/GenBank/DDBJ whole genome shotgun (WGS) entry which is preliminary data.</text>
</comment>
<evidence type="ECO:0000256" key="3">
    <source>
        <dbReference type="ARBA" id="ARBA00023082"/>
    </source>
</evidence>
<evidence type="ECO:0000259" key="8">
    <source>
        <dbReference type="Pfam" id="PF04545"/>
    </source>
</evidence>
<keyword evidence="4 6" id="KW-0238">DNA-binding</keyword>
<evidence type="ECO:0000256" key="1">
    <source>
        <dbReference type="ARBA" id="ARBA00010641"/>
    </source>
</evidence>
<protein>
    <recommendedName>
        <fullName evidence="6">RNA polymerase sigma factor</fullName>
    </recommendedName>
</protein>
<comment type="similarity">
    <text evidence="1 6">Belongs to the sigma-70 factor family. ECF subfamily.</text>
</comment>
<gene>
    <name evidence="9" type="ORF">HF577_12190</name>
</gene>
<evidence type="ECO:0000256" key="5">
    <source>
        <dbReference type="ARBA" id="ARBA00023163"/>
    </source>
</evidence>
<dbReference type="Gene3D" id="1.10.1740.10">
    <property type="match status" value="1"/>
</dbReference>
<keyword evidence="10" id="KW-1185">Reference proteome</keyword>
<accession>A0ABX1RBR1</accession>
<feature type="domain" description="RNA polymerase sigma-70 region 2" evidence="7">
    <location>
        <begin position="34"/>
        <end position="90"/>
    </location>
</feature>
<dbReference type="PROSITE" id="PS01063">
    <property type="entry name" value="SIGMA70_ECF"/>
    <property type="match status" value="1"/>
</dbReference>
<dbReference type="InterPro" id="IPR014284">
    <property type="entry name" value="RNA_pol_sigma-70_dom"/>
</dbReference>
<name>A0ABX1RBR1_9PSEU</name>
<dbReference type="EMBL" id="JAAXKY010000031">
    <property type="protein sequence ID" value="NMH77838.1"/>
    <property type="molecule type" value="Genomic_DNA"/>
</dbReference>
<sequence>MNDADQLLGPTDDDKEEDASEAFVRTVNDAAGPLFCFALRLTGNTERAEDVVQETLLRAWRHAASARGAPTPRPWLFRVARNLIIDLWRSDLTRPVIVSDDDVVSAVPANDQFERAVQCWDLAAALRRLEPHHREALTVVYLEDRTVADAARRLGVPTGTVKSRTHHALRALRVVLETQRTL</sequence>
<dbReference type="Gene3D" id="1.10.10.10">
    <property type="entry name" value="Winged helix-like DNA-binding domain superfamily/Winged helix DNA-binding domain"/>
    <property type="match status" value="1"/>
</dbReference>
<evidence type="ECO:0000256" key="2">
    <source>
        <dbReference type="ARBA" id="ARBA00023015"/>
    </source>
</evidence>
<dbReference type="InterPro" id="IPR036388">
    <property type="entry name" value="WH-like_DNA-bd_sf"/>
</dbReference>
<evidence type="ECO:0000256" key="6">
    <source>
        <dbReference type="RuleBase" id="RU000716"/>
    </source>
</evidence>
<dbReference type="InterPro" id="IPR007627">
    <property type="entry name" value="RNA_pol_sigma70_r2"/>
</dbReference>
<dbReference type="NCBIfam" id="TIGR02937">
    <property type="entry name" value="sigma70-ECF"/>
    <property type="match status" value="1"/>
</dbReference>
<evidence type="ECO:0000256" key="4">
    <source>
        <dbReference type="ARBA" id="ARBA00023125"/>
    </source>
</evidence>
<reference evidence="9 10" key="1">
    <citation type="submission" date="2020-04" db="EMBL/GenBank/DDBJ databases">
        <authorList>
            <person name="Klaysubun C."/>
            <person name="Duangmal K."/>
            <person name="Lipun K."/>
        </authorList>
    </citation>
    <scope>NUCLEOTIDE SEQUENCE [LARGE SCALE GENOMIC DNA]</scope>
    <source>
        <strain evidence="9 10">JCM 11839</strain>
    </source>
</reference>
<dbReference type="InterPro" id="IPR039425">
    <property type="entry name" value="RNA_pol_sigma-70-like"/>
</dbReference>
<evidence type="ECO:0000313" key="9">
    <source>
        <dbReference type="EMBL" id="NMH77838.1"/>
    </source>
</evidence>
<keyword evidence="5 6" id="KW-0804">Transcription</keyword>
<evidence type="ECO:0000259" key="7">
    <source>
        <dbReference type="Pfam" id="PF04542"/>
    </source>
</evidence>
<proteinExistence type="inferred from homology"/>
<dbReference type="InterPro" id="IPR013325">
    <property type="entry name" value="RNA_pol_sigma_r2"/>
</dbReference>
<dbReference type="PANTHER" id="PTHR43133:SF52">
    <property type="entry name" value="ECF RNA POLYMERASE SIGMA FACTOR SIGL"/>
    <property type="match status" value="1"/>
</dbReference>
<dbReference type="CDD" id="cd06171">
    <property type="entry name" value="Sigma70_r4"/>
    <property type="match status" value="1"/>
</dbReference>
<dbReference type="SUPFAM" id="SSF88946">
    <property type="entry name" value="Sigma2 domain of RNA polymerase sigma factors"/>
    <property type="match status" value="1"/>
</dbReference>
<keyword evidence="3 6" id="KW-0731">Sigma factor</keyword>
<feature type="domain" description="RNA polymerase sigma-70 region 4" evidence="8">
    <location>
        <begin position="125"/>
        <end position="173"/>
    </location>
</feature>
<organism evidence="9 10">
    <name type="scientific">Pseudonocardia xinjiangensis</name>
    <dbReference type="NCBI Taxonomy" id="75289"/>
    <lineage>
        <taxon>Bacteria</taxon>
        <taxon>Bacillati</taxon>
        <taxon>Actinomycetota</taxon>
        <taxon>Actinomycetes</taxon>
        <taxon>Pseudonocardiales</taxon>
        <taxon>Pseudonocardiaceae</taxon>
        <taxon>Pseudonocardia</taxon>
    </lineage>
</organism>
<keyword evidence="2 6" id="KW-0805">Transcription regulation</keyword>